<evidence type="ECO:0000313" key="1">
    <source>
        <dbReference type="EMBL" id="KIH65718.1"/>
    </source>
</evidence>
<dbReference type="EMBL" id="KN727421">
    <property type="protein sequence ID" value="KIH65718.1"/>
    <property type="molecule type" value="Genomic_DNA"/>
</dbReference>
<protein>
    <submittedName>
        <fullName evidence="1">Uncharacterized protein</fullName>
    </submittedName>
</protein>
<reference evidence="1 2" key="1">
    <citation type="submission" date="2013-12" db="EMBL/GenBank/DDBJ databases">
        <title>Draft genome of the parsitic nematode Ancylostoma duodenale.</title>
        <authorList>
            <person name="Mitreva M."/>
        </authorList>
    </citation>
    <scope>NUCLEOTIDE SEQUENCE [LARGE SCALE GENOMIC DNA]</scope>
    <source>
        <strain evidence="1 2">Zhejiang</strain>
    </source>
</reference>
<proteinExistence type="predicted"/>
<keyword evidence="2" id="KW-1185">Reference proteome</keyword>
<gene>
    <name evidence="1" type="ORF">ANCDUO_03956</name>
</gene>
<evidence type="ECO:0000313" key="2">
    <source>
        <dbReference type="Proteomes" id="UP000054047"/>
    </source>
</evidence>
<name>A0A0C2D7T1_9BILA</name>
<sequence length="91" mass="10531">MMTTPTRADEELRQIQKKLSRDGILHELGPIPVEERGRNVDHNTYNADNQIPSIPRCEYIDETNAEEETHADCNSRSLELSLQRNLIFHNT</sequence>
<organism evidence="1 2">
    <name type="scientific">Ancylostoma duodenale</name>
    <dbReference type="NCBI Taxonomy" id="51022"/>
    <lineage>
        <taxon>Eukaryota</taxon>
        <taxon>Metazoa</taxon>
        <taxon>Ecdysozoa</taxon>
        <taxon>Nematoda</taxon>
        <taxon>Chromadorea</taxon>
        <taxon>Rhabditida</taxon>
        <taxon>Rhabditina</taxon>
        <taxon>Rhabditomorpha</taxon>
        <taxon>Strongyloidea</taxon>
        <taxon>Ancylostomatidae</taxon>
        <taxon>Ancylostomatinae</taxon>
        <taxon>Ancylostoma</taxon>
    </lineage>
</organism>
<dbReference type="AlphaFoldDB" id="A0A0C2D7T1"/>
<dbReference type="Proteomes" id="UP000054047">
    <property type="component" value="Unassembled WGS sequence"/>
</dbReference>
<accession>A0A0C2D7T1</accession>